<dbReference type="RefSeq" id="WP_309901558.1">
    <property type="nucleotide sequence ID" value="NZ_JAVDRF010000004.1"/>
</dbReference>
<organism evidence="1 2">
    <name type="scientific">Variovorax soli</name>
    <dbReference type="NCBI Taxonomy" id="376815"/>
    <lineage>
        <taxon>Bacteria</taxon>
        <taxon>Pseudomonadati</taxon>
        <taxon>Pseudomonadota</taxon>
        <taxon>Betaproteobacteria</taxon>
        <taxon>Burkholderiales</taxon>
        <taxon>Comamonadaceae</taxon>
        <taxon>Variovorax</taxon>
    </lineage>
</organism>
<dbReference type="Gene3D" id="3.40.50.1000">
    <property type="entry name" value="HAD superfamily/HAD-like"/>
    <property type="match status" value="1"/>
</dbReference>
<dbReference type="Gene3D" id="1.10.150.240">
    <property type="entry name" value="Putative phosphatase, domain 2"/>
    <property type="match status" value="1"/>
</dbReference>
<dbReference type="InterPro" id="IPR006439">
    <property type="entry name" value="HAD-SF_hydro_IA"/>
</dbReference>
<protein>
    <submittedName>
        <fullName evidence="1">HAD superfamily hydrolase (TIGR01509 family)</fullName>
    </submittedName>
</protein>
<reference evidence="1 2" key="1">
    <citation type="submission" date="2023-07" db="EMBL/GenBank/DDBJ databases">
        <title>Sorghum-associated microbial communities from plants grown in Nebraska, USA.</title>
        <authorList>
            <person name="Schachtman D."/>
        </authorList>
    </citation>
    <scope>NUCLEOTIDE SEQUENCE [LARGE SCALE GENOMIC DNA]</scope>
    <source>
        <strain evidence="1 2">DS1781</strain>
    </source>
</reference>
<dbReference type="Proteomes" id="UP001184230">
    <property type="component" value="Unassembled WGS sequence"/>
</dbReference>
<dbReference type="GO" id="GO:0016787">
    <property type="term" value="F:hydrolase activity"/>
    <property type="evidence" value="ECO:0007669"/>
    <property type="project" value="UniProtKB-KW"/>
</dbReference>
<dbReference type="SFLD" id="SFLDG01129">
    <property type="entry name" value="C1.5:_HAD__Beta-PGM__Phosphata"/>
    <property type="match status" value="1"/>
</dbReference>
<accession>A0ABU1NDG1</accession>
<evidence type="ECO:0000313" key="2">
    <source>
        <dbReference type="Proteomes" id="UP001184230"/>
    </source>
</evidence>
<dbReference type="PANTHER" id="PTHR42896">
    <property type="entry name" value="XYLULOSE-1,5-BISPHOSPHATE (XUBP) PHOSPHATASE"/>
    <property type="match status" value="1"/>
</dbReference>
<dbReference type="InterPro" id="IPR023198">
    <property type="entry name" value="PGP-like_dom2"/>
</dbReference>
<dbReference type="PANTHER" id="PTHR42896:SF2">
    <property type="entry name" value="CBBY-LIKE PROTEIN"/>
    <property type="match status" value="1"/>
</dbReference>
<sequence length="266" mass="28508">MSIEALVFDVDGTLADTEEVHRRAFNLAFEELGMGWRWERAEYRALLAVTGGKERLKAYIAGLPLGGSEKKRLQERVPELHAAKTRHYTEIARQGGLALRPGVARLLDEAIGAGLRLGIASTTTAVNIDALLLATLGPAGLSMFDVIACGDQVRAKKPAPDIYRLAIDTMGVPPERAIAVEDSANGLRSALGAGLWTLVTPTYWSEGGDFSGAGLVLPSLGDRDQPLAGEPGERLQSQAWLSVDELTRRATAVAPLNAVQALYREP</sequence>
<dbReference type="InterPro" id="IPR023214">
    <property type="entry name" value="HAD_sf"/>
</dbReference>
<name>A0ABU1NDG1_9BURK</name>
<comment type="caution">
    <text evidence="1">The sequence shown here is derived from an EMBL/GenBank/DDBJ whole genome shotgun (WGS) entry which is preliminary data.</text>
</comment>
<proteinExistence type="predicted"/>
<dbReference type="SUPFAM" id="SSF56784">
    <property type="entry name" value="HAD-like"/>
    <property type="match status" value="1"/>
</dbReference>
<dbReference type="Pfam" id="PF00702">
    <property type="entry name" value="Hydrolase"/>
    <property type="match status" value="1"/>
</dbReference>
<dbReference type="PRINTS" id="PR00413">
    <property type="entry name" value="HADHALOGNASE"/>
</dbReference>
<dbReference type="EMBL" id="JAVDRF010000004">
    <property type="protein sequence ID" value="MDR6536495.1"/>
    <property type="molecule type" value="Genomic_DNA"/>
</dbReference>
<dbReference type="InterPro" id="IPR044999">
    <property type="entry name" value="CbbY-like"/>
</dbReference>
<dbReference type="InterPro" id="IPR036412">
    <property type="entry name" value="HAD-like_sf"/>
</dbReference>
<dbReference type="SFLD" id="SFLDS00003">
    <property type="entry name" value="Haloacid_Dehalogenase"/>
    <property type="match status" value="1"/>
</dbReference>
<keyword evidence="2" id="KW-1185">Reference proteome</keyword>
<gene>
    <name evidence="1" type="ORF">J2739_002268</name>
</gene>
<keyword evidence="1" id="KW-0378">Hydrolase</keyword>
<dbReference type="NCBIfam" id="TIGR01509">
    <property type="entry name" value="HAD-SF-IA-v3"/>
    <property type="match status" value="1"/>
</dbReference>
<evidence type="ECO:0000313" key="1">
    <source>
        <dbReference type="EMBL" id="MDR6536495.1"/>
    </source>
</evidence>